<dbReference type="Gene3D" id="3.40.1550.10">
    <property type="entry name" value="CheC-like"/>
    <property type="match status" value="1"/>
</dbReference>
<comment type="caution">
    <text evidence="4">The sequence shown here is derived from an EMBL/GenBank/DDBJ whole genome shotgun (WGS) entry which is preliminary data.</text>
</comment>
<proteinExistence type="predicted"/>
<dbReference type="RefSeq" id="WP_306975255.1">
    <property type="nucleotide sequence ID" value="NZ_JAUSTQ010000003.1"/>
</dbReference>
<sequence length="209" mass="22736">MSDYFNFKQIHLDVLKEIGNIGAGNAATSLSHLINRSVSMDVPVINVVTFDEMMMEIGGKDEVQATVFVQANGDISGNMFFMIPPDEADLFAQLMIGDPSEKVSEGDEIATSAFLELGNILTGSYLRAFSDFTQLDINQSVPHVAIDMVGAMLTQGLLEISTVSDQAIMIETILHDIEGFDQAIKGHFFLLPNPDAYATIFQVLGVHSS</sequence>
<feature type="domain" description="CheC-like protein" evidence="3">
    <location>
        <begin position="10"/>
        <end position="46"/>
    </location>
</feature>
<dbReference type="CDD" id="cd17909">
    <property type="entry name" value="CheC_ClassI"/>
    <property type="match status" value="1"/>
</dbReference>
<keyword evidence="1" id="KW-0145">Chemotaxis</keyword>
<organism evidence="4 5">
    <name type="scientific">Alkalibacillus salilacus</name>
    <dbReference type="NCBI Taxonomy" id="284582"/>
    <lineage>
        <taxon>Bacteria</taxon>
        <taxon>Bacillati</taxon>
        <taxon>Bacillota</taxon>
        <taxon>Bacilli</taxon>
        <taxon>Bacillales</taxon>
        <taxon>Bacillaceae</taxon>
        <taxon>Alkalibacillus</taxon>
    </lineage>
</organism>
<dbReference type="Pfam" id="PF04509">
    <property type="entry name" value="CheC"/>
    <property type="match status" value="2"/>
</dbReference>
<dbReference type="InterPro" id="IPR050992">
    <property type="entry name" value="CheZ_family_phosphatases"/>
</dbReference>
<dbReference type="PANTHER" id="PTHR43693:SF1">
    <property type="entry name" value="PROTEIN PHOSPHATASE CHEZ"/>
    <property type="match status" value="1"/>
</dbReference>
<name>A0ABT9VDM3_9BACI</name>
<feature type="domain" description="CheC-like protein" evidence="3">
    <location>
        <begin position="110"/>
        <end position="144"/>
    </location>
</feature>
<evidence type="ECO:0000313" key="5">
    <source>
        <dbReference type="Proteomes" id="UP001224359"/>
    </source>
</evidence>
<evidence type="ECO:0000313" key="4">
    <source>
        <dbReference type="EMBL" id="MDQ0159071.1"/>
    </source>
</evidence>
<gene>
    <name evidence="4" type="ORF">J2S77_001035</name>
</gene>
<evidence type="ECO:0000256" key="2">
    <source>
        <dbReference type="ARBA" id="ARBA00022801"/>
    </source>
</evidence>
<keyword evidence="5" id="KW-1185">Reference proteome</keyword>
<dbReference type="EMBL" id="JAUSTQ010000003">
    <property type="protein sequence ID" value="MDQ0159071.1"/>
    <property type="molecule type" value="Genomic_DNA"/>
</dbReference>
<dbReference type="InterPro" id="IPR028976">
    <property type="entry name" value="CheC-like_sf"/>
</dbReference>
<dbReference type="InterPro" id="IPR007597">
    <property type="entry name" value="CheC"/>
</dbReference>
<evidence type="ECO:0000259" key="3">
    <source>
        <dbReference type="Pfam" id="PF04509"/>
    </source>
</evidence>
<dbReference type="PANTHER" id="PTHR43693">
    <property type="entry name" value="PROTEIN PHOSPHATASE CHEZ"/>
    <property type="match status" value="1"/>
</dbReference>
<evidence type="ECO:0000256" key="1">
    <source>
        <dbReference type="ARBA" id="ARBA00022500"/>
    </source>
</evidence>
<keyword evidence="2" id="KW-0378">Hydrolase</keyword>
<protein>
    <submittedName>
        <fullName evidence="4">Chemotaxis protein CheC</fullName>
    </submittedName>
</protein>
<dbReference type="Proteomes" id="UP001224359">
    <property type="component" value="Unassembled WGS sequence"/>
</dbReference>
<dbReference type="SUPFAM" id="SSF103039">
    <property type="entry name" value="CheC-like"/>
    <property type="match status" value="1"/>
</dbReference>
<accession>A0ABT9VDM3</accession>
<reference evidence="4 5" key="1">
    <citation type="submission" date="2023-07" db="EMBL/GenBank/DDBJ databases">
        <title>Genomic Encyclopedia of Type Strains, Phase IV (KMG-IV): sequencing the most valuable type-strain genomes for metagenomic binning, comparative biology and taxonomic classification.</title>
        <authorList>
            <person name="Goeker M."/>
        </authorList>
    </citation>
    <scope>NUCLEOTIDE SEQUENCE [LARGE SCALE GENOMIC DNA]</scope>
    <source>
        <strain evidence="4 5">DSM 16460</strain>
    </source>
</reference>